<keyword evidence="9" id="KW-0576">Peroxisome</keyword>
<keyword evidence="10" id="KW-0275">Fatty acid biosynthesis</keyword>
<comment type="catalytic activity">
    <reaction evidence="18">
        <text>a (2E)-enoyl-CoA + NADPH + H(+) = a 2,3-saturated acyl-CoA + NADP(+)</text>
        <dbReference type="Rhea" id="RHEA:33763"/>
        <dbReference type="ChEBI" id="CHEBI:15378"/>
        <dbReference type="ChEBI" id="CHEBI:57783"/>
        <dbReference type="ChEBI" id="CHEBI:58349"/>
        <dbReference type="ChEBI" id="CHEBI:58856"/>
        <dbReference type="ChEBI" id="CHEBI:65111"/>
        <dbReference type="EC" id="1.3.1.38"/>
    </reaction>
    <physiologicalReaction direction="left-to-right" evidence="18">
        <dbReference type="Rhea" id="RHEA:33764"/>
    </physiologicalReaction>
</comment>
<dbReference type="Gene3D" id="3.40.50.720">
    <property type="entry name" value="NAD(P)-binding Rossmann-like Domain"/>
    <property type="match status" value="1"/>
</dbReference>
<keyword evidence="6" id="KW-0521">NADP</keyword>
<dbReference type="Pfam" id="PF13561">
    <property type="entry name" value="adh_short_C2"/>
    <property type="match status" value="1"/>
</dbReference>
<comment type="catalytic activity">
    <reaction evidence="17">
        <text>(2E)-hexenoyl-CoA + NADPH + H(+) = hexanoyl-CoA + NADP(+)</text>
        <dbReference type="Rhea" id="RHEA:44956"/>
        <dbReference type="ChEBI" id="CHEBI:15378"/>
        <dbReference type="ChEBI" id="CHEBI:57783"/>
        <dbReference type="ChEBI" id="CHEBI:58349"/>
        <dbReference type="ChEBI" id="CHEBI:62077"/>
        <dbReference type="ChEBI" id="CHEBI:62620"/>
    </reaction>
    <physiologicalReaction direction="left-to-right" evidence="17">
        <dbReference type="Rhea" id="RHEA:44957"/>
    </physiologicalReaction>
</comment>
<dbReference type="EC" id="1.3.1.38" evidence="13"/>
<dbReference type="InterPro" id="IPR052388">
    <property type="entry name" value="Peroxisomal_t2-enoyl-CoA_red"/>
</dbReference>
<comment type="function">
    <text evidence="11">Participates in chain elongation of fatty acids. Catalyzes the reduction of trans-2-enoyl-CoAs of varying chain lengths from 6:1 to 16:1, having maximum activity with 10:1 CoA. Has no 2,4-dienoyl-CoA reductase activity.</text>
</comment>
<evidence type="ECO:0000256" key="5">
    <source>
        <dbReference type="ARBA" id="ARBA00022832"/>
    </source>
</evidence>
<keyword evidence="4" id="KW-0597">Phosphoprotein</keyword>
<dbReference type="PANTHER" id="PTHR24317:SF7">
    <property type="entry name" value="PEROXISOMAL TRANS-2-ENOYL-COA REDUCTASE"/>
    <property type="match status" value="1"/>
</dbReference>
<proteinExistence type="predicted"/>
<accession>A0ABW2J087</accession>
<comment type="caution">
    <text evidence="21">The sequence shown here is derived from an EMBL/GenBank/DDBJ whole genome shotgun (WGS) entry which is preliminary data.</text>
</comment>
<dbReference type="InterPro" id="IPR002347">
    <property type="entry name" value="SDR_fam"/>
</dbReference>
<keyword evidence="8" id="KW-0443">Lipid metabolism</keyword>
<name>A0ABW2J087_9GAMM</name>
<evidence type="ECO:0000256" key="10">
    <source>
        <dbReference type="ARBA" id="ARBA00023160"/>
    </source>
</evidence>
<evidence type="ECO:0000256" key="19">
    <source>
        <dbReference type="ARBA" id="ARBA00049386"/>
    </source>
</evidence>
<evidence type="ECO:0000256" key="6">
    <source>
        <dbReference type="ARBA" id="ARBA00022857"/>
    </source>
</evidence>
<protein>
    <recommendedName>
        <fullName evidence="14">Peroxisomal trans-2-enoyl-CoA reductase</fullName>
        <ecNumber evidence="13">1.3.1.38</ecNumber>
    </recommendedName>
</protein>
<dbReference type="SUPFAM" id="SSF51735">
    <property type="entry name" value="NAD(P)-binding Rossmann-fold domains"/>
    <property type="match status" value="1"/>
</dbReference>
<keyword evidence="22" id="KW-1185">Reference proteome</keyword>
<evidence type="ECO:0000256" key="1">
    <source>
        <dbReference type="ARBA" id="ARBA00004275"/>
    </source>
</evidence>
<evidence type="ECO:0000256" key="7">
    <source>
        <dbReference type="ARBA" id="ARBA00023002"/>
    </source>
</evidence>
<dbReference type="PANTHER" id="PTHR24317">
    <property type="entry name" value="PEROXISOMAL TRANS-2-ENOYL-COA REDUCTASE"/>
    <property type="match status" value="1"/>
</dbReference>
<evidence type="ECO:0000313" key="22">
    <source>
        <dbReference type="Proteomes" id="UP001596506"/>
    </source>
</evidence>
<dbReference type="PRINTS" id="PR00080">
    <property type="entry name" value="SDRFAMILY"/>
</dbReference>
<keyword evidence="5" id="KW-0276">Fatty acid metabolism</keyword>
<evidence type="ECO:0000313" key="21">
    <source>
        <dbReference type="EMBL" id="MFC7296559.1"/>
    </source>
</evidence>
<evidence type="ECO:0000256" key="4">
    <source>
        <dbReference type="ARBA" id="ARBA00022553"/>
    </source>
</evidence>
<dbReference type="RefSeq" id="WP_100690213.1">
    <property type="nucleotide sequence ID" value="NZ_JBHTBD010000013.1"/>
</dbReference>
<reference evidence="22" key="1">
    <citation type="journal article" date="2019" name="Int. J. Syst. Evol. Microbiol.">
        <title>The Global Catalogue of Microorganisms (GCM) 10K type strain sequencing project: providing services to taxonomists for standard genome sequencing and annotation.</title>
        <authorList>
            <consortium name="The Broad Institute Genomics Platform"/>
            <consortium name="The Broad Institute Genome Sequencing Center for Infectious Disease"/>
            <person name="Wu L."/>
            <person name="Ma J."/>
        </authorList>
    </citation>
    <scope>NUCLEOTIDE SEQUENCE [LARGE SCALE GENOMIC DNA]</scope>
    <source>
        <strain evidence="22">CCUG 60559</strain>
    </source>
</reference>
<dbReference type="Proteomes" id="UP001596506">
    <property type="component" value="Unassembled WGS sequence"/>
</dbReference>
<comment type="pathway">
    <text evidence="2">Lipid metabolism.</text>
</comment>
<evidence type="ECO:0000256" key="9">
    <source>
        <dbReference type="ARBA" id="ARBA00023140"/>
    </source>
</evidence>
<evidence type="ECO:0000256" key="14">
    <source>
        <dbReference type="ARBA" id="ARBA00041063"/>
    </source>
</evidence>
<comment type="catalytic activity">
    <reaction evidence="16">
        <text>(2E)-tetradecenoyl-CoA + NADPH + H(+) = tetradecanoyl-CoA + NADP(+)</text>
        <dbReference type="Rhea" id="RHEA:44968"/>
        <dbReference type="ChEBI" id="CHEBI:15378"/>
        <dbReference type="ChEBI" id="CHEBI:57385"/>
        <dbReference type="ChEBI" id="CHEBI:57783"/>
        <dbReference type="ChEBI" id="CHEBI:58349"/>
        <dbReference type="ChEBI" id="CHEBI:61405"/>
    </reaction>
    <physiologicalReaction direction="left-to-right" evidence="16">
        <dbReference type="Rhea" id="RHEA:44969"/>
    </physiologicalReaction>
</comment>
<dbReference type="PRINTS" id="PR00081">
    <property type="entry name" value="GDHRDH"/>
</dbReference>
<comment type="catalytic activity">
    <reaction evidence="19">
        <text>(2E)-decenoyl-CoA + NADPH + H(+) = decanoyl-CoA + NADP(+)</text>
        <dbReference type="Rhea" id="RHEA:44960"/>
        <dbReference type="ChEBI" id="CHEBI:15378"/>
        <dbReference type="ChEBI" id="CHEBI:57783"/>
        <dbReference type="ChEBI" id="CHEBI:58349"/>
        <dbReference type="ChEBI" id="CHEBI:61406"/>
        <dbReference type="ChEBI" id="CHEBI:61430"/>
    </reaction>
    <physiologicalReaction direction="left-to-right" evidence="19">
        <dbReference type="Rhea" id="RHEA:44961"/>
    </physiologicalReaction>
</comment>
<evidence type="ECO:0000256" key="12">
    <source>
        <dbReference type="ARBA" id="ARBA00038622"/>
    </source>
</evidence>
<evidence type="ECO:0000256" key="15">
    <source>
        <dbReference type="ARBA" id="ARBA00047570"/>
    </source>
</evidence>
<dbReference type="InterPro" id="IPR036291">
    <property type="entry name" value="NAD(P)-bd_dom_sf"/>
</dbReference>
<evidence type="ECO:0000256" key="17">
    <source>
        <dbReference type="ARBA" id="ARBA00049108"/>
    </source>
</evidence>
<evidence type="ECO:0000256" key="11">
    <source>
        <dbReference type="ARBA" id="ARBA00037124"/>
    </source>
</evidence>
<evidence type="ECO:0000256" key="18">
    <source>
        <dbReference type="ARBA" id="ARBA00049251"/>
    </source>
</evidence>
<comment type="subcellular location">
    <subcellularLocation>
        <location evidence="1">Peroxisome</location>
    </subcellularLocation>
</comment>
<comment type="catalytic activity">
    <reaction evidence="15">
        <text>(2E)-dodecenoyl-CoA + NADPH + H(+) = dodecanoyl-CoA + NADP(+)</text>
        <dbReference type="Rhea" id="RHEA:44964"/>
        <dbReference type="ChEBI" id="CHEBI:15378"/>
        <dbReference type="ChEBI" id="CHEBI:57330"/>
        <dbReference type="ChEBI" id="CHEBI:57375"/>
        <dbReference type="ChEBI" id="CHEBI:57783"/>
        <dbReference type="ChEBI" id="CHEBI:58349"/>
    </reaction>
    <physiologicalReaction direction="left-to-right" evidence="15">
        <dbReference type="Rhea" id="RHEA:44965"/>
    </physiologicalReaction>
</comment>
<dbReference type="EMBL" id="JBHTBD010000013">
    <property type="protein sequence ID" value="MFC7296559.1"/>
    <property type="molecule type" value="Genomic_DNA"/>
</dbReference>
<sequence>MSKSQFGSSRESLATRSTVYSGDLFAGKTVVVSGAGGGLGLAIAALFARLGASLAINGRDEEKLASAKEFLESLGAKVFARTMTIRDPEQVTEFVGEVNQEFGSIDVLVNNAGGQFPQAALDFSPKGWSAVIDTNLNGTWWVMQSTARHWVEHKQPGSIVNIVADIWRGMPGIAHTCAARAGVIFLSKSVAVEWAPHDIRVNCVAPGCCESSGFSRYPEDGAATFQDSNPMRHAGDEWDVAEAVAYMAANSGKFITGEVLNIDGGQQMWGDPWPTGRPDYFRIA</sequence>
<evidence type="ECO:0000256" key="13">
    <source>
        <dbReference type="ARBA" id="ARBA00038849"/>
    </source>
</evidence>
<evidence type="ECO:0000256" key="20">
    <source>
        <dbReference type="ARBA" id="ARBA00049559"/>
    </source>
</evidence>
<organism evidence="21 22">
    <name type="scientific">Marinobacter aromaticivorans</name>
    <dbReference type="NCBI Taxonomy" id="1494078"/>
    <lineage>
        <taxon>Bacteria</taxon>
        <taxon>Pseudomonadati</taxon>
        <taxon>Pseudomonadota</taxon>
        <taxon>Gammaproteobacteria</taxon>
        <taxon>Pseudomonadales</taxon>
        <taxon>Marinobacteraceae</taxon>
        <taxon>Marinobacter</taxon>
    </lineage>
</organism>
<evidence type="ECO:0000256" key="8">
    <source>
        <dbReference type="ARBA" id="ARBA00023098"/>
    </source>
</evidence>
<keyword evidence="3" id="KW-0444">Lipid biosynthesis</keyword>
<evidence type="ECO:0000256" key="2">
    <source>
        <dbReference type="ARBA" id="ARBA00005189"/>
    </source>
</evidence>
<comment type="subunit">
    <text evidence="12">Interacts with PEX5, probably required to target it into peroxisomes.</text>
</comment>
<evidence type="ECO:0000256" key="3">
    <source>
        <dbReference type="ARBA" id="ARBA00022516"/>
    </source>
</evidence>
<comment type="catalytic activity">
    <reaction evidence="20">
        <text>(2E)-octenoyl-CoA + NADPH + H(+) = octanoyl-CoA + NADP(+)</text>
        <dbReference type="Rhea" id="RHEA:44952"/>
        <dbReference type="ChEBI" id="CHEBI:15378"/>
        <dbReference type="ChEBI" id="CHEBI:57386"/>
        <dbReference type="ChEBI" id="CHEBI:57783"/>
        <dbReference type="ChEBI" id="CHEBI:58349"/>
        <dbReference type="ChEBI" id="CHEBI:62242"/>
    </reaction>
    <physiologicalReaction direction="left-to-right" evidence="20">
        <dbReference type="Rhea" id="RHEA:44953"/>
    </physiologicalReaction>
</comment>
<evidence type="ECO:0000256" key="16">
    <source>
        <dbReference type="ARBA" id="ARBA00048686"/>
    </source>
</evidence>
<gene>
    <name evidence="21" type="ORF">ACFQQA_17705</name>
</gene>
<keyword evidence="7" id="KW-0560">Oxidoreductase</keyword>